<dbReference type="PROSITE" id="PS50206">
    <property type="entry name" value="RHODANESE_3"/>
    <property type="match status" value="1"/>
</dbReference>
<evidence type="ECO:0000313" key="2">
    <source>
        <dbReference type="EMBL" id="KAK1928033.1"/>
    </source>
</evidence>
<comment type="caution">
    <text evidence="2">The sequence shown here is derived from an EMBL/GenBank/DDBJ whole genome shotgun (WGS) entry which is preliminary data.</text>
</comment>
<dbReference type="PANTHER" id="PTHR44086:SF10">
    <property type="entry name" value="THIOSULFATE SULFURTRANSFERASE_RHODANESE-LIKE DOMAIN-CONTAINING PROTEIN 3"/>
    <property type="match status" value="1"/>
</dbReference>
<accession>A0AAD9FXV4</accession>
<dbReference type="CDD" id="cd01519">
    <property type="entry name" value="RHOD_HSP67B2"/>
    <property type="match status" value="1"/>
</dbReference>
<dbReference type="PANTHER" id="PTHR44086">
    <property type="entry name" value="THIOSULFATE SULFURTRANSFERASE RDL2, MITOCHONDRIAL-RELATED"/>
    <property type="match status" value="1"/>
</dbReference>
<evidence type="ECO:0000259" key="1">
    <source>
        <dbReference type="PROSITE" id="PS50206"/>
    </source>
</evidence>
<dbReference type="Proteomes" id="UP001182556">
    <property type="component" value="Unassembled WGS sequence"/>
</dbReference>
<reference evidence="2" key="1">
    <citation type="submission" date="2023-02" db="EMBL/GenBank/DDBJ databases">
        <title>Identification and recombinant expression of a fungal hydrolase from Papiliotrema laurentii that hydrolyzes apple cutin and clears colloidal polyester polyurethane.</title>
        <authorList>
            <consortium name="DOE Joint Genome Institute"/>
            <person name="Roman V.A."/>
            <person name="Bojanowski C."/>
            <person name="Crable B.R."/>
            <person name="Wagner D.N."/>
            <person name="Hung C.S."/>
            <person name="Nadeau L.J."/>
            <person name="Schratz L."/>
            <person name="Haridas S."/>
            <person name="Pangilinan J."/>
            <person name="Lipzen A."/>
            <person name="Na H."/>
            <person name="Yan M."/>
            <person name="Ng V."/>
            <person name="Grigoriev I.V."/>
            <person name="Spatafora J.W."/>
            <person name="Barlow D."/>
            <person name="Biffinger J."/>
            <person name="Kelley-Loughnane N."/>
            <person name="Varaljay V.A."/>
            <person name="Crookes-Goodson W.J."/>
        </authorList>
    </citation>
    <scope>NUCLEOTIDE SEQUENCE</scope>
    <source>
        <strain evidence="2">5307AH</strain>
    </source>
</reference>
<protein>
    <submittedName>
        <fullName evidence="2">Endoplasmic reticulum protein</fullName>
    </submittedName>
</protein>
<dbReference type="Gene3D" id="3.40.250.10">
    <property type="entry name" value="Rhodanese-like domain"/>
    <property type="match status" value="1"/>
</dbReference>
<feature type="domain" description="Rhodanese" evidence="1">
    <location>
        <begin position="71"/>
        <end position="174"/>
    </location>
</feature>
<dbReference type="GO" id="GO:0004792">
    <property type="term" value="F:thiosulfate-cyanide sulfurtransferase activity"/>
    <property type="evidence" value="ECO:0007669"/>
    <property type="project" value="TreeGrafter"/>
</dbReference>
<keyword evidence="3" id="KW-1185">Reference proteome</keyword>
<dbReference type="EMBL" id="JAODAN010000001">
    <property type="protein sequence ID" value="KAK1928033.1"/>
    <property type="molecule type" value="Genomic_DNA"/>
</dbReference>
<organism evidence="2 3">
    <name type="scientific">Papiliotrema laurentii</name>
    <name type="common">Cryptococcus laurentii</name>
    <dbReference type="NCBI Taxonomy" id="5418"/>
    <lineage>
        <taxon>Eukaryota</taxon>
        <taxon>Fungi</taxon>
        <taxon>Dikarya</taxon>
        <taxon>Basidiomycota</taxon>
        <taxon>Agaricomycotina</taxon>
        <taxon>Tremellomycetes</taxon>
        <taxon>Tremellales</taxon>
        <taxon>Rhynchogastremaceae</taxon>
        <taxon>Papiliotrema</taxon>
    </lineage>
</organism>
<dbReference type="InterPro" id="IPR036873">
    <property type="entry name" value="Rhodanese-like_dom_sf"/>
</dbReference>
<dbReference type="GO" id="GO:0005739">
    <property type="term" value="C:mitochondrion"/>
    <property type="evidence" value="ECO:0007669"/>
    <property type="project" value="TreeGrafter"/>
</dbReference>
<name>A0AAD9FXV4_PAPLA</name>
<dbReference type="AlphaFoldDB" id="A0AAD9FXV4"/>
<dbReference type="InterPro" id="IPR001763">
    <property type="entry name" value="Rhodanese-like_dom"/>
</dbReference>
<evidence type="ECO:0000313" key="3">
    <source>
        <dbReference type="Proteomes" id="UP001182556"/>
    </source>
</evidence>
<proteinExistence type="predicted"/>
<dbReference type="Pfam" id="PF00581">
    <property type="entry name" value="Rhodanese"/>
    <property type="match status" value="1"/>
</dbReference>
<gene>
    <name evidence="2" type="ORF">DB88DRAFT_480153</name>
</gene>
<dbReference type="SUPFAM" id="SSF52821">
    <property type="entry name" value="Rhodanese/Cell cycle control phosphatase"/>
    <property type="match status" value="1"/>
</dbReference>
<sequence length="178" mass="19754">MSSFKAALPVAHALRAAARPALTTARLAGARPVVYSSTQLSMRFKQTIARSEFAKNPIITYDELKPITEQPSDDVTLIDVREGDEVILGSIPSSVNVPLSELKEAFSEHYNAGDFQRKYTFPKPLPTDNIVFYCRSGKRSATAAEIAGDLGYHNVRNYAGSWLDWTKRNQGKEDEDDD</sequence>
<dbReference type="SMART" id="SM00450">
    <property type="entry name" value="RHOD"/>
    <property type="match status" value="1"/>
</dbReference>